<name>A0AC61R866_9FIRM</name>
<evidence type="ECO:0000313" key="2">
    <source>
        <dbReference type="Proteomes" id="UP000308836"/>
    </source>
</evidence>
<protein>
    <submittedName>
        <fullName evidence="1">NUDIX hydrolase</fullName>
    </submittedName>
</protein>
<proteinExistence type="predicted"/>
<sequence length="233" mass="26424">MNAKPLQPWKTVNTKTIVDNPWLKVQKNEVELASQMRIPDFYTVTIPDASAVVALDENENVILKREYRYAQQKELIEIPAGAFDDRETDPLAVAKRELREETGYVSSHWIELGATVDCSAKLTNTMHLFLALLCTKAGTPELDATEDVETLLVPFAQAIDMVMRNEICCNSSSAALLKAQHILQKREKQSAHEKRHDRHGGLSRCRNRRQRHPDHKPRQNAAPQAGNHANREK</sequence>
<dbReference type="EMBL" id="SRYG01000008">
    <property type="protein sequence ID" value="TGY66208.1"/>
    <property type="molecule type" value="Genomic_DNA"/>
</dbReference>
<keyword evidence="1" id="KW-0378">Hydrolase</keyword>
<organism evidence="1 2">
    <name type="scientific">Dubosiella muris</name>
    <dbReference type="NCBI Taxonomy" id="3038133"/>
    <lineage>
        <taxon>Bacteria</taxon>
        <taxon>Bacillati</taxon>
        <taxon>Bacillota</taxon>
        <taxon>Erysipelotrichia</taxon>
        <taxon>Erysipelotrichales</taxon>
        <taxon>Erysipelotrichaceae</taxon>
        <taxon>Dubosiella</taxon>
    </lineage>
</organism>
<evidence type="ECO:0000313" key="1">
    <source>
        <dbReference type="EMBL" id="TGY66208.1"/>
    </source>
</evidence>
<comment type="caution">
    <text evidence="1">The sequence shown here is derived from an EMBL/GenBank/DDBJ whole genome shotgun (WGS) entry which is preliminary data.</text>
</comment>
<gene>
    <name evidence="1" type="ORF">E5336_05010</name>
</gene>
<dbReference type="Proteomes" id="UP000308836">
    <property type="component" value="Unassembled WGS sequence"/>
</dbReference>
<accession>A0AC61R866</accession>
<keyword evidence="2" id="KW-1185">Reference proteome</keyword>
<reference evidence="1" key="1">
    <citation type="submission" date="2019-04" db="EMBL/GenBank/DDBJ databases">
        <title>Microbes associate with the intestines of laboratory mice.</title>
        <authorList>
            <person name="Navarre W."/>
            <person name="Wong E."/>
            <person name="Huang K."/>
            <person name="Tropini C."/>
            <person name="Ng K."/>
            <person name="Yu B."/>
        </authorList>
    </citation>
    <scope>NUCLEOTIDE SEQUENCE</scope>
    <source>
        <strain evidence="1">NM09_H32</strain>
    </source>
</reference>